<comment type="caution">
    <text evidence="1">The sequence shown here is derived from an EMBL/GenBank/DDBJ whole genome shotgun (WGS) entry which is preliminary data.</text>
</comment>
<evidence type="ECO:0000313" key="1">
    <source>
        <dbReference type="EMBL" id="MBB5349547.1"/>
    </source>
</evidence>
<dbReference type="AlphaFoldDB" id="A0A840UTN3"/>
<dbReference type="EMBL" id="JACHEO010000029">
    <property type="protein sequence ID" value="MBB5349547.1"/>
    <property type="molecule type" value="Genomic_DNA"/>
</dbReference>
<dbReference type="InterPro" id="IPR011604">
    <property type="entry name" value="PDDEXK-like_dom_sf"/>
</dbReference>
<organism evidence="1 2">
    <name type="scientific">Desulfoprunum benzoelyticum</name>
    <dbReference type="NCBI Taxonomy" id="1506996"/>
    <lineage>
        <taxon>Bacteria</taxon>
        <taxon>Pseudomonadati</taxon>
        <taxon>Thermodesulfobacteriota</taxon>
        <taxon>Desulfobulbia</taxon>
        <taxon>Desulfobulbales</taxon>
        <taxon>Desulfobulbaceae</taxon>
        <taxon>Desulfoprunum</taxon>
    </lineage>
</organism>
<name>A0A840UTN3_9BACT</name>
<evidence type="ECO:0008006" key="3">
    <source>
        <dbReference type="Google" id="ProtNLM"/>
    </source>
</evidence>
<accession>A0A840UTN3</accession>
<proteinExistence type="predicted"/>
<gene>
    <name evidence="1" type="ORF">HNQ81_003303</name>
</gene>
<dbReference type="Gene3D" id="3.90.320.10">
    <property type="match status" value="1"/>
</dbReference>
<evidence type="ECO:0000313" key="2">
    <source>
        <dbReference type="Proteomes" id="UP000539642"/>
    </source>
</evidence>
<dbReference type="Proteomes" id="UP000539642">
    <property type="component" value="Unassembled WGS sequence"/>
</dbReference>
<keyword evidence="2" id="KW-1185">Reference proteome</keyword>
<dbReference type="RefSeq" id="WP_221270893.1">
    <property type="nucleotide sequence ID" value="NZ_JACHEO010000029.1"/>
</dbReference>
<protein>
    <recommendedName>
        <fullName evidence="3">YqaJ viral recombinase domain-containing protein</fullName>
    </recommendedName>
</protein>
<reference evidence="1 2" key="1">
    <citation type="submission" date="2020-08" db="EMBL/GenBank/DDBJ databases">
        <title>Genomic Encyclopedia of Type Strains, Phase IV (KMG-IV): sequencing the most valuable type-strain genomes for metagenomic binning, comparative biology and taxonomic classification.</title>
        <authorList>
            <person name="Goeker M."/>
        </authorList>
    </citation>
    <scope>NUCLEOTIDE SEQUENCE [LARGE SCALE GENOMIC DNA]</scope>
    <source>
        <strain evidence="1 2">DSM 28570</strain>
    </source>
</reference>
<sequence length="292" mass="32961">MKQEILLPIRRAPLAEKQLDLALRFQLEKRRRYGAILSQVVLSRDERREYLGVSSLGTPPCALFYSLTQAEKEETDAGSQFGFDTGHVLEAYILDLLEISPGCRQRELVWQYPKAPGGKIVGHPDGILERMLPGGSCVIECKATGGYSFDKKREEGPEQGHLEQVFCYASKLMAPLFAVIYANREAKKSTPFYQVFAYRIIDQHRAALVVQALFDVRFGQVLDCLQTKRPTQPAAPKVEFGARGWRCRPDTSYFAQGKAQKQVGYCSYRPVCPEAQEYLANSRRKAEEKQAA</sequence>